<proteinExistence type="predicted"/>
<reference evidence="1 2" key="1">
    <citation type="submission" date="2022-10" db="EMBL/GenBank/DDBJ databases">
        <title>Alteromonas sp. chi3 Genome sequencing.</title>
        <authorList>
            <person name="Park S."/>
        </authorList>
    </citation>
    <scope>NUCLEOTIDE SEQUENCE [LARGE SCALE GENOMIC DNA]</scope>
    <source>
        <strain evidence="2">chi3</strain>
    </source>
</reference>
<protein>
    <submittedName>
        <fullName evidence="1">Uncharacterized protein</fullName>
    </submittedName>
</protein>
<comment type="caution">
    <text evidence="1">The sequence shown here is derived from an EMBL/GenBank/DDBJ whole genome shotgun (WGS) entry which is preliminary data.</text>
</comment>
<gene>
    <name evidence="1" type="ORF">OIK42_19400</name>
</gene>
<evidence type="ECO:0000313" key="2">
    <source>
        <dbReference type="Proteomes" id="UP001218788"/>
    </source>
</evidence>
<dbReference type="EMBL" id="JAQQXP010000004">
    <property type="protein sequence ID" value="MDC8832925.1"/>
    <property type="molecule type" value="Genomic_DNA"/>
</dbReference>
<accession>A0ABT5L780</accession>
<keyword evidence="2" id="KW-1185">Reference proteome</keyword>
<dbReference type="Proteomes" id="UP001218788">
    <property type="component" value="Unassembled WGS sequence"/>
</dbReference>
<evidence type="ECO:0000313" key="1">
    <source>
        <dbReference type="EMBL" id="MDC8832925.1"/>
    </source>
</evidence>
<organism evidence="1 2">
    <name type="scientific">Alteromonas gilva</name>
    <dbReference type="NCBI Taxonomy" id="2987522"/>
    <lineage>
        <taxon>Bacteria</taxon>
        <taxon>Pseudomonadati</taxon>
        <taxon>Pseudomonadota</taxon>
        <taxon>Gammaproteobacteria</taxon>
        <taxon>Alteromonadales</taxon>
        <taxon>Alteromonadaceae</taxon>
        <taxon>Alteromonas/Salinimonas group</taxon>
        <taxon>Alteromonas</taxon>
    </lineage>
</organism>
<sequence>MGIQFDPSQLATVSPIPTDYEIGDEVIFTNEFGVVFDEGFRVIGFSKKEDVFNGRFIHLDTDAPWFPARPEMLTKKH</sequence>
<dbReference type="RefSeq" id="WP_273642826.1">
    <property type="nucleotide sequence ID" value="NZ_JAQQXP010000004.1"/>
</dbReference>
<name>A0ABT5L780_9ALTE</name>